<dbReference type="SUPFAM" id="SSF55785">
    <property type="entry name" value="PYP-like sensor domain (PAS domain)"/>
    <property type="match status" value="1"/>
</dbReference>
<keyword evidence="4" id="KW-0812">Transmembrane</keyword>
<dbReference type="InterPro" id="IPR000014">
    <property type="entry name" value="PAS"/>
</dbReference>
<dbReference type="PRINTS" id="PR00260">
    <property type="entry name" value="CHEMTRNSDUCR"/>
</dbReference>
<feature type="region of interest" description="Disordered" evidence="3">
    <location>
        <begin position="746"/>
        <end position="805"/>
    </location>
</feature>
<dbReference type="GO" id="GO:0007165">
    <property type="term" value="P:signal transduction"/>
    <property type="evidence" value="ECO:0007669"/>
    <property type="project" value="InterPro"/>
</dbReference>
<dbReference type="InterPro" id="IPR003660">
    <property type="entry name" value="HAMP_dom"/>
</dbReference>
<dbReference type="Gene3D" id="1.10.287.950">
    <property type="entry name" value="Methyl-accepting chemotaxis protein"/>
    <property type="match status" value="1"/>
</dbReference>
<dbReference type="InterPro" id="IPR004090">
    <property type="entry name" value="Chemotax_Me-accpt_rcpt"/>
</dbReference>
<evidence type="ECO:0000313" key="8">
    <source>
        <dbReference type="EMBL" id="VAW51216.1"/>
    </source>
</evidence>
<feature type="domain" description="HAMP" evidence="7">
    <location>
        <begin position="224"/>
        <end position="276"/>
    </location>
</feature>
<dbReference type="Pfam" id="PF08447">
    <property type="entry name" value="PAS_3"/>
    <property type="match status" value="1"/>
</dbReference>
<dbReference type="SUPFAM" id="SSF158472">
    <property type="entry name" value="HAMP domain-like"/>
    <property type="match status" value="1"/>
</dbReference>
<evidence type="ECO:0000256" key="4">
    <source>
        <dbReference type="SAM" id="Phobius"/>
    </source>
</evidence>
<dbReference type="GO" id="GO:0006935">
    <property type="term" value="P:chemotaxis"/>
    <property type="evidence" value="ECO:0007669"/>
    <property type="project" value="UniProtKB-KW"/>
</dbReference>
<dbReference type="PROSITE" id="PS50885">
    <property type="entry name" value="HAMP"/>
    <property type="match status" value="2"/>
</dbReference>
<dbReference type="Pfam" id="PF13188">
    <property type="entry name" value="PAS_8"/>
    <property type="match status" value="1"/>
</dbReference>
<feature type="compositionally biased region" description="Polar residues" evidence="3">
    <location>
        <begin position="770"/>
        <end position="782"/>
    </location>
</feature>
<evidence type="ECO:0000256" key="2">
    <source>
        <dbReference type="ARBA" id="ARBA00029447"/>
    </source>
</evidence>
<dbReference type="InterPro" id="IPR035965">
    <property type="entry name" value="PAS-like_dom_sf"/>
</dbReference>
<evidence type="ECO:0000256" key="1">
    <source>
        <dbReference type="ARBA" id="ARBA00022500"/>
    </source>
</evidence>
<evidence type="ECO:0000256" key="3">
    <source>
        <dbReference type="SAM" id="MobiDB-lite"/>
    </source>
</evidence>
<dbReference type="FunFam" id="1.10.287.950:FF:000001">
    <property type="entry name" value="Methyl-accepting chemotaxis sensory transducer"/>
    <property type="match status" value="1"/>
</dbReference>
<dbReference type="PROSITE" id="PS50112">
    <property type="entry name" value="PAS"/>
    <property type="match status" value="2"/>
</dbReference>
<dbReference type="SMART" id="SM00304">
    <property type="entry name" value="HAMP"/>
    <property type="match status" value="2"/>
</dbReference>
<dbReference type="Gene3D" id="3.30.450.20">
    <property type="entry name" value="PAS domain"/>
    <property type="match status" value="2"/>
</dbReference>
<dbReference type="CDD" id="cd00130">
    <property type="entry name" value="PAS"/>
    <property type="match status" value="1"/>
</dbReference>
<keyword evidence="1" id="KW-0145">Chemotaxis</keyword>
<dbReference type="CDD" id="cd06225">
    <property type="entry name" value="HAMP"/>
    <property type="match status" value="1"/>
</dbReference>
<dbReference type="InterPro" id="IPR051310">
    <property type="entry name" value="MCP_chemotaxis"/>
</dbReference>
<dbReference type="PROSITE" id="PS50111">
    <property type="entry name" value="CHEMOTAXIS_TRANSDUC_2"/>
    <property type="match status" value="1"/>
</dbReference>
<proteinExistence type="inferred from homology"/>
<dbReference type="SUPFAM" id="SSF58104">
    <property type="entry name" value="Methyl-accepting chemotaxis protein (MCP) signaling domain"/>
    <property type="match status" value="1"/>
</dbReference>
<dbReference type="Pfam" id="PF18947">
    <property type="entry name" value="HAMP_2"/>
    <property type="match status" value="1"/>
</dbReference>
<dbReference type="Pfam" id="PF00672">
    <property type="entry name" value="HAMP"/>
    <property type="match status" value="1"/>
</dbReference>
<accession>A0A3B0X3I5</accession>
<keyword evidence="4" id="KW-0472">Membrane</keyword>
<feature type="domain" description="PAS" evidence="6">
    <location>
        <begin position="25"/>
        <end position="76"/>
    </location>
</feature>
<feature type="transmembrane region" description="Helical" evidence="4">
    <location>
        <begin position="161"/>
        <end position="181"/>
    </location>
</feature>
<dbReference type="InterPro" id="IPR013655">
    <property type="entry name" value="PAS_fold_3"/>
</dbReference>
<name>A0A3B0X3I5_9ZZZZ</name>
<dbReference type="Gene3D" id="6.10.340.10">
    <property type="match status" value="1"/>
</dbReference>
<dbReference type="PANTHER" id="PTHR43531">
    <property type="entry name" value="PROTEIN ICFG"/>
    <property type="match status" value="1"/>
</dbReference>
<dbReference type="InterPro" id="IPR004089">
    <property type="entry name" value="MCPsignal_dom"/>
</dbReference>
<dbReference type="FunFam" id="3.30.450.20:FF:000075">
    <property type="entry name" value="Methyl-accepting chemotaxis protein"/>
    <property type="match status" value="1"/>
</dbReference>
<dbReference type="GO" id="GO:0005886">
    <property type="term" value="C:plasma membrane"/>
    <property type="evidence" value="ECO:0007669"/>
    <property type="project" value="TreeGrafter"/>
</dbReference>
<sequence>MKINMPVTDNELQFDSSQRIVSKTDLKGRIIYTNQNFIDISGFNEDELIGKNHNIVRHPDMPAEAFEDLWSSIKQNKPWVGMVKNRCKNGDYYWVEAHVTPIRENGNVIGHMSVRKKPEKSQIIEAEALYASMKNNSYKPSLMHRLMHVNIFARMKLIPKLLIPVVITTFIFMLIAFNLFSSEKSLAEGFMNLGSSHVFTTKFLLLSGGITTIIAFMIGFFISQFVNKPIQRCIATMNDIAEGKYDDHIDISRTDETGDMLRALKSMQIKQGFDVDNAKYLSRESNRIKTALDVAETNIMMADINNNIIYLNNATQEMFNEIEAEIKEVLPNFDASNLLGSNIDQFHKNPAHQQDMLKNLKSTYSATMPVGELTMQITATPVFGDEGERLGTVVEWKNRTAEVNVENEVANIVEAAANGDFSQHIDETGKEGFYLVLAKGINDLLKTTSTGIDGVVKVLRSIAQGDLTQKIDAEYKGVFDQLKNDVNGTIERLTEVIGKVHNNTDSSADSAQNVNATAQEIGQGSSEQAASLEQISSAMEQMSANIRQSADNAGQTEQIAQKAAKDAEESGKSVSEAVVAMKAIAEKISIIEEIARQTNLLALNAAIEAARAGEHGKGFAVVAAEVRKLAERSQKAAGEIGDLSGSTVIVAEQAGEKLLKLVPDIQKTAELVQEISVASREQDTGSEEINRAIQQLDQTVQQSAASAEELAASAGELTGHAEEQRETMSFFVLQKISGTVTNIQDISAQSKSSSERRNSASSGAELRGQPATQDAKTGNPKNQNHEAGFSYDIDDDYGSNEFVKY</sequence>
<evidence type="ECO:0000259" key="7">
    <source>
        <dbReference type="PROSITE" id="PS50885"/>
    </source>
</evidence>
<evidence type="ECO:0000259" key="5">
    <source>
        <dbReference type="PROSITE" id="PS50111"/>
    </source>
</evidence>
<dbReference type="EMBL" id="UOFD01000025">
    <property type="protein sequence ID" value="VAW51216.1"/>
    <property type="molecule type" value="Genomic_DNA"/>
</dbReference>
<dbReference type="SMART" id="SM00283">
    <property type="entry name" value="MA"/>
    <property type="match status" value="1"/>
</dbReference>
<feature type="domain" description="PAS" evidence="6">
    <location>
        <begin position="284"/>
        <end position="326"/>
    </location>
</feature>
<evidence type="ECO:0000259" key="6">
    <source>
        <dbReference type="PROSITE" id="PS50112"/>
    </source>
</evidence>
<dbReference type="AlphaFoldDB" id="A0A3B0X3I5"/>
<dbReference type="CDD" id="cd11386">
    <property type="entry name" value="MCP_signal"/>
    <property type="match status" value="1"/>
</dbReference>
<gene>
    <name evidence="8" type="ORF">MNBD_GAMMA06-2174</name>
</gene>
<feature type="transmembrane region" description="Helical" evidence="4">
    <location>
        <begin position="201"/>
        <end position="222"/>
    </location>
</feature>
<dbReference type="GO" id="GO:0004888">
    <property type="term" value="F:transmembrane signaling receptor activity"/>
    <property type="evidence" value="ECO:0007669"/>
    <property type="project" value="InterPro"/>
</dbReference>
<dbReference type="SMART" id="SM00091">
    <property type="entry name" value="PAS"/>
    <property type="match status" value="2"/>
</dbReference>
<organism evidence="8">
    <name type="scientific">hydrothermal vent metagenome</name>
    <dbReference type="NCBI Taxonomy" id="652676"/>
    <lineage>
        <taxon>unclassified sequences</taxon>
        <taxon>metagenomes</taxon>
        <taxon>ecological metagenomes</taxon>
    </lineage>
</organism>
<comment type="similarity">
    <text evidence="2">Belongs to the methyl-accepting chemotaxis (MCP) protein family.</text>
</comment>
<protein>
    <submittedName>
        <fullName evidence="8">Methyl-accepting chemotaxis sensor/transducer protein</fullName>
    </submittedName>
</protein>
<dbReference type="PANTHER" id="PTHR43531:SF11">
    <property type="entry name" value="METHYL-ACCEPTING CHEMOTAXIS PROTEIN 3"/>
    <property type="match status" value="1"/>
</dbReference>
<feature type="domain" description="Methyl-accepting transducer" evidence="5">
    <location>
        <begin position="503"/>
        <end position="718"/>
    </location>
</feature>
<feature type="domain" description="HAMP" evidence="7">
    <location>
        <begin position="446"/>
        <end position="498"/>
    </location>
</feature>
<keyword evidence="4" id="KW-1133">Transmembrane helix</keyword>
<dbReference type="NCBIfam" id="TIGR00229">
    <property type="entry name" value="sensory_box"/>
    <property type="match status" value="1"/>
</dbReference>
<dbReference type="Pfam" id="PF00015">
    <property type="entry name" value="MCPsignal"/>
    <property type="match status" value="1"/>
</dbReference>
<reference evidence="8" key="1">
    <citation type="submission" date="2018-06" db="EMBL/GenBank/DDBJ databases">
        <authorList>
            <person name="Zhirakovskaya E."/>
        </authorList>
    </citation>
    <scope>NUCLEOTIDE SEQUENCE</scope>
</reference>